<comment type="caution">
    <text evidence="4">The sequence shown here is derived from an EMBL/GenBank/DDBJ whole genome shotgun (WGS) entry which is preliminary data.</text>
</comment>
<feature type="domain" description="Cadherin" evidence="3">
    <location>
        <begin position="1767"/>
        <end position="1859"/>
    </location>
</feature>
<feature type="domain" description="PKD" evidence="2">
    <location>
        <begin position="144"/>
        <end position="214"/>
    </location>
</feature>
<gene>
    <name evidence="4" type="ORF">AWW68_14275</name>
</gene>
<sequence>MQSQLVQLLSVYTQGQYGSNLWRYYSLIRNLRNVRVSISVRNVIGLFLTIFFVLISNIKAQTFDAKFTLNPSSGCSIPHTVFFTDQSVNPDVWSWSFGDGGTSTIKNPIHTFTTSGDFTVKLTIQDTIFGYTDTYTETVSISVPTADFTATPIFNCGPLTVNFTDASSISGANTITSWAWDFGEGSTSTSQNPSHVYDKPGNYTVKLRITDSGGCTHEKIRTNYVQVLGPDVGFIATSSTVLDGPGAVTFQSQATSSAPITSWLWDFGDGSTSNLENPTHTYATSGTFDVSLTVSDIDGCSRTLTKPNYINTISGAFDLSKAIFTGNEDRFSVAAQESQPRSMAFNLDGTKLYVMGSSGDDINEYNLSVAYDITSAVYAGDAERFSVAAEETVPRSFAFNNDGSKMFVMGTIGDDVNEYNLSTAFDVSTAVFAGNAERFSVAAQETNPTSLTFNHDGTKMYVAGSDNDAVNEYILSEAFDVSSATYSKRLLVGTQELFPQSIVFVNNGLNLLLMGSSGDDINQYTLTTAFDLSTATFAGNAARFSVASQDGQPNSVTFSSDGTKMFVLGFEGKDINEYSLAAPVTTGAVANQAVNDNATMSPFSAITVADPNGDNVSATITLDDNAKGVLSGTGLTGSGPYTLASTDAASLQASLRALVFNPTDNRGGSGSTEKTTLTIQVSDGERNETDANTTVISSPVAPTVSLSSLATSPTNGFGITITFSEAVTGFAIGDITVANGTASNFSATSTSVYTAQITPTTDGTVTVDVASASAQDAGGVDNTAATQFSITADVTAPTITITSTVPDPTNNTFTATFTFSEDVTGFTVGDITVGNGTASNFSTTSASVYTADITPTTDGTVTVDVAANVAEDAATNGNTAATQFSVEADLTNPVVTITSSVADPTNGTFTATFTFSEDVTGFVIGDITLGNATASNFNQTSASVYTADITPTTDGTVTIDVAANVAEDAATNGNSAATQFSVAADLTNPDVTISSAVADPTNGTFSATFTFSEDVSGFVIGDITLGNATASNFSQTSPSVYTADITPTTDGTVTIDVAVNLAEDAATNGNTAATQFSVEADLTDPGLTITSSVADPTNGAFSATFTFSEDVTGFVIGDITLGNATASNFSQTSASVYTADITPTTDGTVTIDVAANVAVDAATNGNTAATQFSVEADLTDPDVTITSAVADPTNGTFPVTFTFNEDVTSFAIDDITLGNATASNFNQTSASVYTADITPTTDGTVTVDVAANVAEDAATNGNTAATQFGVEADLTNPDVTITSAVADPTNGAFTATFTFSEDVTGFGIGDITLGNATASNFSQGSPSVYTVDITPTTDGTVTIDMTANVAEDAATNGNTAATQFSVGADLTNPDVTITSALVDPTNGTFTATFTFSEDVTGFVLGDITLGNATASNFNQTSASVYTADITPTTDGTVTIDVAANVAEDAATNGNTAATQFNVEADLTNPVVTITSAVADPTNGTFSATFTFSEDVTGFVIGDITLGNATASNFSQTSASVYTADITPTTDGTVTVDVAANVAEDGATNGNTAAAQFNVQADYSTPTLTIDSGVNGLTNKAFTTTFTFNEVVTGFAIGDITLGNATASGFSQVTPLVYTAEITPTTDGIVTVDVAANVAEDAATNGNTAAPQHSVMADFTAPEVSISNIPAELNDFDPFSLTFTFTEEVVGFEESDIQFTNAQLTSFTTTDNIVFEVSLSAISNDEVTVSVPANTLEDLAGNPFESAEQITIAFNSLPTDIGLSVLAIDENNALGDEIGQLTTADNDLGDVHTYSLVAGTGADDNNAFGITTDKLRAAESFNYEAKSDYTIRVSTDDGRGGGGEKVFAITINDVNEQPTDILLSNQIIEETDEERISVGLLNTIDQDFGDDFSYELVEGNGSTHNARFALVGDELFTSQMVNYEELEVLQIRIRTTDSGGLFFEKALEIAVVNVENEGLRDFTKDEPDARIKNFFTPNGDGKNDVWVVDDIRDNPNNQVKVYSQTGQLVFSTNNYQNNWEGSYNGKQLPSGTYYYEINIANGMSIIRGTVLILTQ</sequence>
<evidence type="ECO:0000259" key="3">
    <source>
        <dbReference type="PROSITE" id="PS50268"/>
    </source>
</evidence>
<reference evidence="4 5" key="1">
    <citation type="submission" date="2016-01" db="EMBL/GenBank/DDBJ databases">
        <title>Genome sequencing of Roseivirga spongicola UST030701-084.</title>
        <authorList>
            <person name="Selvaratnam C."/>
            <person name="Thevarajoo S."/>
            <person name="Goh K.M."/>
            <person name="Ee R."/>
            <person name="Chan K.-G."/>
            <person name="Chong C.S."/>
        </authorList>
    </citation>
    <scope>NUCLEOTIDE SEQUENCE [LARGE SCALE GENOMIC DNA]</scope>
    <source>
        <strain evidence="4 5">UST030701-084</strain>
    </source>
</reference>
<dbReference type="OrthoDB" id="1097758at2"/>
<dbReference type="InterPro" id="IPR022409">
    <property type="entry name" value="PKD/Chitinase_dom"/>
</dbReference>
<keyword evidence="1" id="KW-0812">Transmembrane</keyword>
<dbReference type="SMART" id="SM00089">
    <property type="entry name" value="PKD"/>
    <property type="match status" value="3"/>
</dbReference>
<proteinExistence type="predicted"/>
<dbReference type="InterPro" id="IPR026341">
    <property type="entry name" value="T9SS_type_B"/>
</dbReference>
<evidence type="ECO:0000259" key="2">
    <source>
        <dbReference type="PROSITE" id="PS50093"/>
    </source>
</evidence>
<dbReference type="PROSITE" id="PS50093">
    <property type="entry name" value="PKD"/>
    <property type="match status" value="3"/>
</dbReference>
<evidence type="ECO:0000313" key="5">
    <source>
        <dbReference type="Proteomes" id="UP000075606"/>
    </source>
</evidence>
<dbReference type="Pfam" id="PF19078">
    <property type="entry name" value="Big_12"/>
    <property type="match status" value="11"/>
</dbReference>
<dbReference type="InterPro" id="IPR002126">
    <property type="entry name" value="Cadherin-like_dom"/>
</dbReference>
<keyword evidence="5" id="KW-1185">Reference proteome</keyword>
<accession>A0A150X538</accession>
<dbReference type="FunFam" id="2.60.40.10:FF:000270">
    <property type="entry name" value="Cell surface protein"/>
    <property type="match status" value="1"/>
</dbReference>
<feature type="domain" description="PKD" evidence="2">
    <location>
        <begin position="63"/>
        <end position="146"/>
    </location>
</feature>
<evidence type="ECO:0000256" key="1">
    <source>
        <dbReference type="SAM" id="Phobius"/>
    </source>
</evidence>
<dbReference type="CDD" id="cd11304">
    <property type="entry name" value="Cadherin_repeat"/>
    <property type="match status" value="1"/>
</dbReference>
<dbReference type="PANTHER" id="PTHR34677:SF3">
    <property type="entry name" value="BACTERIAL IG-LIKE DOMAIN-CONTAINING PROTEIN"/>
    <property type="match status" value="1"/>
</dbReference>
<dbReference type="GO" id="GO:0007156">
    <property type="term" value="P:homophilic cell adhesion via plasma membrane adhesion molecules"/>
    <property type="evidence" value="ECO:0007669"/>
    <property type="project" value="InterPro"/>
</dbReference>
<dbReference type="SUPFAM" id="SSF101898">
    <property type="entry name" value="NHL repeat"/>
    <property type="match status" value="1"/>
</dbReference>
<dbReference type="RefSeq" id="WP_068222771.1">
    <property type="nucleotide sequence ID" value="NZ_LRPC01000028.1"/>
</dbReference>
<dbReference type="PANTHER" id="PTHR34677">
    <property type="match status" value="1"/>
</dbReference>
<dbReference type="InterPro" id="IPR015919">
    <property type="entry name" value="Cadherin-like_sf"/>
</dbReference>
<dbReference type="Gene3D" id="2.60.40.60">
    <property type="entry name" value="Cadherins"/>
    <property type="match status" value="1"/>
</dbReference>
<dbReference type="InterPro" id="IPR013783">
    <property type="entry name" value="Ig-like_fold"/>
</dbReference>
<keyword evidence="1" id="KW-0472">Membrane</keyword>
<dbReference type="STRING" id="333140.AWW68_14275"/>
<dbReference type="InterPro" id="IPR000601">
    <property type="entry name" value="PKD_dom"/>
</dbReference>
<dbReference type="PROSITE" id="PS50268">
    <property type="entry name" value="CADHERIN_2"/>
    <property type="match status" value="2"/>
</dbReference>
<dbReference type="Proteomes" id="UP000075606">
    <property type="component" value="Unassembled WGS sequence"/>
</dbReference>
<protein>
    <recommendedName>
        <fullName evidence="6">PKD domain-containing protein</fullName>
    </recommendedName>
</protein>
<dbReference type="Gene3D" id="2.60.40.10">
    <property type="entry name" value="Immunoglobulins"/>
    <property type="match status" value="3"/>
</dbReference>
<dbReference type="SMART" id="SM00112">
    <property type="entry name" value="CA"/>
    <property type="match status" value="2"/>
</dbReference>
<dbReference type="NCBIfam" id="TIGR04131">
    <property type="entry name" value="Bac_Flav_CTERM"/>
    <property type="match status" value="1"/>
</dbReference>
<dbReference type="SUPFAM" id="SSF49313">
    <property type="entry name" value="Cadherin-like"/>
    <property type="match status" value="2"/>
</dbReference>
<name>A0A150X538_9BACT</name>
<keyword evidence="1" id="KW-1133">Transmembrane helix</keyword>
<dbReference type="EMBL" id="LRPC01000028">
    <property type="protein sequence ID" value="KYG73835.1"/>
    <property type="molecule type" value="Genomic_DNA"/>
</dbReference>
<dbReference type="GO" id="GO:0016020">
    <property type="term" value="C:membrane"/>
    <property type="evidence" value="ECO:0007669"/>
    <property type="project" value="InterPro"/>
</dbReference>
<evidence type="ECO:0000313" key="4">
    <source>
        <dbReference type="EMBL" id="KYG73835.1"/>
    </source>
</evidence>
<dbReference type="Pfam" id="PF13585">
    <property type="entry name" value="CHU_C"/>
    <property type="match status" value="1"/>
</dbReference>
<dbReference type="InterPro" id="IPR035986">
    <property type="entry name" value="PKD_dom_sf"/>
</dbReference>
<dbReference type="GO" id="GO:0005509">
    <property type="term" value="F:calcium ion binding"/>
    <property type="evidence" value="ECO:0007669"/>
    <property type="project" value="InterPro"/>
</dbReference>
<dbReference type="Pfam" id="PF18911">
    <property type="entry name" value="PKD_4"/>
    <property type="match status" value="3"/>
</dbReference>
<dbReference type="CDD" id="cd00146">
    <property type="entry name" value="PKD"/>
    <property type="match status" value="3"/>
</dbReference>
<feature type="domain" description="Cadherin" evidence="3">
    <location>
        <begin position="1867"/>
        <end position="1968"/>
    </location>
</feature>
<feature type="transmembrane region" description="Helical" evidence="1">
    <location>
        <begin position="38"/>
        <end position="58"/>
    </location>
</feature>
<feature type="domain" description="PKD" evidence="2">
    <location>
        <begin position="248"/>
        <end position="317"/>
    </location>
</feature>
<organism evidence="4 5">
    <name type="scientific">Roseivirga spongicola</name>
    <dbReference type="NCBI Taxonomy" id="333140"/>
    <lineage>
        <taxon>Bacteria</taxon>
        <taxon>Pseudomonadati</taxon>
        <taxon>Bacteroidota</taxon>
        <taxon>Cytophagia</taxon>
        <taxon>Cytophagales</taxon>
        <taxon>Roseivirgaceae</taxon>
        <taxon>Roseivirga</taxon>
    </lineage>
</organism>
<dbReference type="SUPFAM" id="SSF49299">
    <property type="entry name" value="PKD domain"/>
    <property type="match status" value="3"/>
</dbReference>
<dbReference type="InterPro" id="IPR044048">
    <property type="entry name" value="Big_12"/>
</dbReference>
<evidence type="ECO:0008006" key="6">
    <source>
        <dbReference type="Google" id="ProtNLM"/>
    </source>
</evidence>